<dbReference type="Gene3D" id="3.40.50.2000">
    <property type="entry name" value="Glycogen Phosphorylase B"/>
    <property type="match status" value="2"/>
</dbReference>
<evidence type="ECO:0000256" key="1">
    <source>
        <dbReference type="ARBA" id="ARBA00009995"/>
    </source>
</evidence>
<dbReference type="PROSITE" id="PS00375">
    <property type="entry name" value="UDPGT"/>
    <property type="match status" value="1"/>
</dbReference>
<evidence type="ECO:0000313" key="6">
    <source>
        <dbReference type="Proteomes" id="UP000298416"/>
    </source>
</evidence>
<dbReference type="GO" id="GO:0080044">
    <property type="term" value="F:quercetin 7-O-glucosyltransferase activity"/>
    <property type="evidence" value="ECO:0007669"/>
    <property type="project" value="TreeGrafter"/>
</dbReference>
<dbReference type="EMBL" id="PNBA02000019">
    <property type="protein sequence ID" value="KAG6390747.1"/>
    <property type="molecule type" value="Genomic_DNA"/>
</dbReference>
<keyword evidence="6" id="KW-1185">Reference proteome</keyword>
<evidence type="ECO:0000313" key="5">
    <source>
        <dbReference type="EMBL" id="KAG6390747.1"/>
    </source>
</evidence>
<dbReference type="InterPro" id="IPR035595">
    <property type="entry name" value="UDP_glycos_trans_CS"/>
</dbReference>
<dbReference type="PANTHER" id="PTHR11926:SF774">
    <property type="entry name" value="UDP-GLYCOSYLTRANSFERASE 85A1-RELATED"/>
    <property type="match status" value="1"/>
</dbReference>
<comment type="caution">
    <text evidence="5">The sequence shown here is derived from an EMBL/GenBank/DDBJ whole genome shotgun (WGS) entry which is preliminary data.</text>
</comment>
<evidence type="ECO:0000256" key="4">
    <source>
        <dbReference type="RuleBase" id="RU362057"/>
    </source>
</evidence>
<dbReference type="EC" id="2.4.1.-" evidence="4"/>
<dbReference type="Proteomes" id="UP000298416">
    <property type="component" value="Unassembled WGS sequence"/>
</dbReference>
<comment type="similarity">
    <text evidence="1 3">Belongs to the UDP-glycosyltransferase family.</text>
</comment>
<protein>
    <recommendedName>
        <fullName evidence="4">Glycosyltransferase</fullName>
        <ecNumber evidence="4">2.4.1.-</ecNumber>
    </recommendedName>
</protein>
<evidence type="ECO:0000256" key="2">
    <source>
        <dbReference type="ARBA" id="ARBA00022679"/>
    </source>
</evidence>
<accession>A0A8X8Z3F2</accession>
<dbReference type="FunFam" id="3.40.50.2000:FF:000056">
    <property type="entry name" value="Glycosyltransferase"/>
    <property type="match status" value="1"/>
</dbReference>
<reference evidence="5" key="1">
    <citation type="submission" date="2018-01" db="EMBL/GenBank/DDBJ databases">
        <authorList>
            <person name="Mao J.F."/>
        </authorList>
    </citation>
    <scope>NUCLEOTIDE SEQUENCE</scope>
    <source>
        <strain evidence="5">Huo1</strain>
        <tissue evidence="5">Leaf</tissue>
    </source>
</reference>
<dbReference type="PANTHER" id="PTHR11926">
    <property type="entry name" value="GLUCOSYL/GLUCURONOSYL TRANSFERASES"/>
    <property type="match status" value="1"/>
</dbReference>
<reference evidence="5" key="2">
    <citation type="submission" date="2020-08" db="EMBL/GenBank/DDBJ databases">
        <title>Plant Genome Project.</title>
        <authorList>
            <person name="Zhang R.-G."/>
        </authorList>
    </citation>
    <scope>NUCLEOTIDE SEQUENCE</scope>
    <source>
        <strain evidence="5">Huo1</strain>
        <tissue evidence="5">Leaf</tissue>
    </source>
</reference>
<dbReference type="InterPro" id="IPR002213">
    <property type="entry name" value="UDP_glucos_trans"/>
</dbReference>
<dbReference type="Pfam" id="PF00201">
    <property type="entry name" value="UDPGT"/>
    <property type="match status" value="1"/>
</dbReference>
<proteinExistence type="inferred from homology"/>
<dbReference type="AlphaFoldDB" id="A0A8X8Z3F2"/>
<keyword evidence="3" id="KW-0328">Glycosyltransferase</keyword>
<dbReference type="CDD" id="cd03784">
    <property type="entry name" value="GT1_Gtf-like"/>
    <property type="match status" value="1"/>
</dbReference>
<name>A0A8X8Z3F2_SALSN</name>
<gene>
    <name evidence="5" type="ORF">SASPL_148492</name>
</gene>
<dbReference type="SUPFAM" id="SSF53756">
    <property type="entry name" value="UDP-Glycosyltransferase/glycogen phosphorylase"/>
    <property type="match status" value="1"/>
</dbReference>
<dbReference type="GO" id="GO:0080043">
    <property type="term" value="F:quercetin 3-O-glucosyltransferase activity"/>
    <property type="evidence" value="ECO:0007669"/>
    <property type="project" value="TreeGrafter"/>
</dbReference>
<organism evidence="5">
    <name type="scientific">Salvia splendens</name>
    <name type="common">Scarlet sage</name>
    <dbReference type="NCBI Taxonomy" id="180675"/>
    <lineage>
        <taxon>Eukaryota</taxon>
        <taxon>Viridiplantae</taxon>
        <taxon>Streptophyta</taxon>
        <taxon>Embryophyta</taxon>
        <taxon>Tracheophyta</taxon>
        <taxon>Spermatophyta</taxon>
        <taxon>Magnoliopsida</taxon>
        <taxon>eudicotyledons</taxon>
        <taxon>Gunneridae</taxon>
        <taxon>Pentapetalae</taxon>
        <taxon>asterids</taxon>
        <taxon>lamiids</taxon>
        <taxon>Lamiales</taxon>
        <taxon>Lamiaceae</taxon>
        <taxon>Nepetoideae</taxon>
        <taxon>Mentheae</taxon>
        <taxon>Salviinae</taxon>
        <taxon>Salvia</taxon>
        <taxon>Salvia subgen. Calosphace</taxon>
        <taxon>core Calosphace</taxon>
    </lineage>
</organism>
<sequence>MDEFVYDAIKPHAIMVEFLFQGHINPFANLAIGLASKGCTVTYVQTEFIHNQMSQANQNPGFLFSSACGSGLDIRHKTISDGFPLDFDRDLNFDEFFGSIVRDFPARVDELVGRIVETERGRDTSPFLVADAYYTWPPEVAAKYNLVYVSFWPSPAERLSVGYHLALLEEKGTPITYGMYLIFASTYRFIGECHALFALKPNNVPVDNMLDNYKDHIEEITEVVKSKTLGDTIKCSSPRDAPFCPEILIETIMKAHLQSTCTNLAPVSSLIPEVDCLEWLSSKPPCSVLFIAFGSIAPVKKNVIREIAHGLASSGANFVWVLRPDMVIKEENDDVLPPGFQKEIVGRGLIVPWCDQRKVLANPAVGGFLTHCGWSSILESMWFGVPMLCYPVLADQPNNRNMVVCDWKIGMNLCDEQEISRREVEEKIKSLMRSGTEVRMEMKKVKELVHNALAQDGSSHANMNRFLRDLKEKICMMGK</sequence>
<keyword evidence="2 3" id="KW-0808">Transferase</keyword>
<evidence type="ECO:0000256" key="3">
    <source>
        <dbReference type="RuleBase" id="RU003718"/>
    </source>
</evidence>